<evidence type="ECO:0000313" key="2">
    <source>
        <dbReference type="Proteomes" id="UP001497600"/>
    </source>
</evidence>
<organism evidence="1 2">
    <name type="scientific">[Candida] anglica</name>
    <dbReference type="NCBI Taxonomy" id="148631"/>
    <lineage>
        <taxon>Eukaryota</taxon>
        <taxon>Fungi</taxon>
        <taxon>Dikarya</taxon>
        <taxon>Ascomycota</taxon>
        <taxon>Saccharomycotina</taxon>
        <taxon>Pichiomycetes</taxon>
        <taxon>Debaryomycetaceae</taxon>
        <taxon>Kurtzmaniella</taxon>
    </lineage>
</organism>
<dbReference type="EMBL" id="OZ004259">
    <property type="protein sequence ID" value="CAK7917839.1"/>
    <property type="molecule type" value="Genomic_DNA"/>
</dbReference>
<gene>
    <name evidence="1" type="ORF">CAAN4_G10462</name>
</gene>
<proteinExistence type="predicted"/>
<evidence type="ECO:0000313" key="1">
    <source>
        <dbReference type="EMBL" id="CAK7917839.1"/>
    </source>
</evidence>
<sequence>MQKYSGSPQQHFHFGKVEVEAGQCVDEYHVGVLRPEPPCRVGLHTFPSGSRKSSPLALRGPPTVGASYRDYGDLLEEELGTTPQWISPSRGPAERLTVPQGREWVSTALRGTQAAPSALRGPLAVEALFLWRGSKCGQVASTAVTILYVEYVGTISV</sequence>
<protein>
    <submittedName>
        <fullName evidence="1">Uncharacterized protein</fullName>
    </submittedName>
</protein>
<keyword evidence="2" id="KW-1185">Reference proteome</keyword>
<accession>A0ABP0EI43</accession>
<name>A0ABP0EI43_9ASCO</name>
<dbReference type="Proteomes" id="UP001497600">
    <property type="component" value="Chromosome G"/>
</dbReference>
<reference evidence="1 2" key="1">
    <citation type="submission" date="2024-01" db="EMBL/GenBank/DDBJ databases">
        <authorList>
            <consortium name="Genoscope - CEA"/>
            <person name="William W."/>
        </authorList>
    </citation>
    <scope>NUCLEOTIDE SEQUENCE [LARGE SCALE GENOMIC DNA]</scope>
    <source>
        <strain evidence="1 2">29B2s-10</strain>
    </source>
</reference>